<keyword evidence="4" id="KW-1185">Reference proteome</keyword>
<accession>A0A8S1BST5</accession>
<feature type="compositionally biased region" description="Basic and acidic residues" evidence="2">
    <location>
        <begin position="183"/>
        <end position="193"/>
    </location>
</feature>
<evidence type="ECO:0000256" key="2">
    <source>
        <dbReference type="SAM" id="MobiDB-lite"/>
    </source>
</evidence>
<dbReference type="OrthoDB" id="7479003at2759"/>
<evidence type="ECO:0000313" key="3">
    <source>
        <dbReference type="EMBL" id="CAB3262415.1"/>
    </source>
</evidence>
<protein>
    <submittedName>
        <fullName evidence="3">Uncharacterized protein</fullName>
    </submittedName>
</protein>
<feature type="compositionally biased region" description="Polar residues" evidence="2">
    <location>
        <begin position="36"/>
        <end position="45"/>
    </location>
</feature>
<feature type="coiled-coil region" evidence="1">
    <location>
        <begin position="723"/>
        <end position="753"/>
    </location>
</feature>
<keyword evidence="1" id="KW-0175">Coiled coil</keyword>
<feature type="region of interest" description="Disordered" evidence="2">
    <location>
        <begin position="877"/>
        <end position="909"/>
    </location>
</feature>
<evidence type="ECO:0000313" key="4">
    <source>
        <dbReference type="Proteomes" id="UP000494106"/>
    </source>
</evidence>
<dbReference type="Proteomes" id="UP000494106">
    <property type="component" value="Unassembled WGS sequence"/>
</dbReference>
<dbReference type="EMBL" id="CADEBC010000958">
    <property type="protein sequence ID" value="CAB3262415.1"/>
    <property type="molecule type" value="Genomic_DNA"/>
</dbReference>
<evidence type="ECO:0000256" key="1">
    <source>
        <dbReference type="SAM" id="Coils"/>
    </source>
</evidence>
<organism evidence="3 4">
    <name type="scientific">Arctia plantaginis</name>
    <name type="common">Wood tiger moth</name>
    <name type="synonym">Phalaena plantaginis</name>
    <dbReference type="NCBI Taxonomy" id="874455"/>
    <lineage>
        <taxon>Eukaryota</taxon>
        <taxon>Metazoa</taxon>
        <taxon>Ecdysozoa</taxon>
        <taxon>Arthropoda</taxon>
        <taxon>Hexapoda</taxon>
        <taxon>Insecta</taxon>
        <taxon>Pterygota</taxon>
        <taxon>Neoptera</taxon>
        <taxon>Endopterygota</taxon>
        <taxon>Lepidoptera</taxon>
        <taxon>Glossata</taxon>
        <taxon>Ditrysia</taxon>
        <taxon>Noctuoidea</taxon>
        <taxon>Erebidae</taxon>
        <taxon>Arctiinae</taxon>
        <taxon>Arctia</taxon>
    </lineage>
</organism>
<feature type="region of interest" description="Disordered" evidence="2">
    <location>
        <begin position="160"/>
        <end position="194"/>
    </location>
</feature>
<reference evidence="3 4" key="1">
    <citation type="submission" date="2020-04" db="EMBL/GenBank/DDBJ databases">
        <authorList>
            <person name="Wallbank WR R."/>
            <person name="Pardo Diaz C."/>
            <person name="Kozak K."/>
            <person name="Martin S."/>
            <person name="Jiggins C."/>
            <person name="Moest M."/>
            <person name="Warren A I."/>
            <person name="Byers J.R.P. K."/>
            <person name="Montejo-Kovacevich G."/>
            <person name="Yen C E."/>
        </authorList>
    </citation>
    <scope>NUCLEOTIDE SEQUENCE [LARGE SCALE GENOMIC DNA]</scope>
</reference>
<name>A0A8S1BST5_ARCPL</name>
<sequence length="1340" mass="152618">MIRTTISRIKRVWAITFSPGFMRGDVRFTPGKFQILSSATQSPPQRRSKSSDSTCKDPPQITKCGGAAGSEEKDVFDDYLSPDMRGNDRMHGAPPLYQTTSACRCDECNNIIAEIFSEETSLRQDNDLKRKLLANIAQINITDNIDTGKFTTDKAQHGLFQRKKKEDGDSLPRLTKVNIDNDSTPKTENKSDPFNELVSMNKTLDEKSKVNVDAHQMYTNLYDVDPEEYQCKFTDDNKKSPYSNKKSKDHNVDAYWKDVYETAVGENSVYCEHTLSIDEDTLNVYKVLKNPDSKLDGTLEYRRLKRSPRELEKMIASEKLFKDSSKREGNKMHAIRASIEKQDDDKLIQKVEHIEEAPLVEAEKPKVEGSQIAPRVLGYVGKGKVFNSLDEVAKRCLTSPQNQIDEILLKEMEKLGIPLTVQRTNSCLKIEDTKPDTLNKQKKVPQEEEIELDDRDIKNKPEKWGVTSNLHNAAESKENPLDTVTQFHLDLNRTKMHDDLKSNEKAKLQSDTKTETVCDANTENRCGWLYWRVKNPQQQDPKRSGTSEQEHNTFTDQMWQKNQLDPKHVLTCNETCSISPKPLIHKEVENVEGTEDMYKQQQTNLYMKQKPLLEEGESEPLATSIEEKPQHIIKPDYLNRSKTVDFTNITKDNASTAVDSVAQQTSEAGSTFNITPPELRRREVDLEPMDEPKNTEDLTENTIIQAVDSEQLQLTTEQLQVASEQLQATCEHLQATTEQLQAATTQLQATSNHLCDSSNKLCTASENLNTTTEKLQYTSENLRDSTEQLCSNTMLINKNSNYPKKESDIPEEADHAVKMYEQFIKNTPSDKEQLKIASTETFINDTIKSAMDTPKPSKDLSVNPAAAALISKAVSSYMKDTKTEKTSTQQVERKGADKEKPEKTKDDDETVLKELDNKCFSPNIEGWAQQATTINPSVPMTEDLPPIKPLPEINENTKLSELMRVVRERNRLVDCHEATVLVKPKKFVPPLAKPLANPSNYQMPSIPEVKSIPRVCVPKKSRPTKKCSYCNLETLGLDQNTSFIGRNKSQEWLDVVSLDQHQAIDLTLAEDDLVTDFADDFILQLHYLSDIIESSYKRGKAKVLETAVLENRHLAKIVRSQDYEPWSPIPSWPYPKKPKKQKLQCPKDGCQIPPPLSVEERPCGLKPFRNEESPILSRTFFKTDWPKPKYIDKPYVDTRREDKHSAANISPTKPPSRSKKPTTPINVLPKLKKSIYKDTIRNNMTGQITHLNLERLLLPTMASVFYEIERYHTDNATSKINMTDTDSKLFTENTGKSMVDDYSGHETMLKKARYLLLTVNDEYKLTGNRERENLDNEKPN</sequence>
<proteinExistence type="predicted"/>
<feature type="compositionally biased region" description="Basic and acidic residues" evidence="2">
    <location>
        <begin position="879"/>
        <end position="909"/>
    </location>
</feature>
<gene>
    <name evidence="3" type="ORF">APLA_LOCUS18390</name>
</gene>
<feature type="region of interest" description="Disordered" evidence="2">
    <location>
        <begin position="36"/>
        <end position="68"/>
    </location>
</feature>
<comment type="caution">
    <text evidence="3">The sequence shown here is derived from an EMBL/GenBank/DDBJ whole genome shotgun (WGS) entry which is preliminary data.</text>
</comment>
<feature type="region of interest" description="Disordered" evidence="2">
    <location>
        <begin position="1197"/>
        <end position="1224"/>
    </location>
</feature>